<dbReference type="InterPro" id="IPR036856">
    <property type="entry name" value="Ald_Oxase/Xan_DH_a/b_sf"/>
</dbReference>
<dbReference type="OrthoDB" id="8300278at2759"/>
<dbReference type="InterPro" id="IPR046867">
    <property type="entry name" value="AldOxase/xan_DH_MoCoBD2"/>
</dbReference>
<keyword evidence="6" id="KW-0560">Oxidoreductase</keyword>
<accession>A0A1X7U200</accession>
<reference evidence="12" key="1">
    <citation type="submission" date="2017-05" db="UniProtKB">
        <authorList>
            <consortium name="EnsemblMetazoa"/>
        </authorList>
    </citation>
    <scope>IDENTIFICATION</scope>
</reference>
<dbReference type="Gene3D" id="3.10.20.30">
    <property type="match status" value="1"/>
</dbReference>
<dbReference type="Pfam" id="PF01315">
    <property type="entry name" value="Ald_Xan_dh_C"/>
    <property type="match status" value="1"/>
</dbReference>
<evidence type="ECO:0000256" key="3">
    <source>
        <dbReference type="ARBA" id="ARBA00006849"/>
    </source>
</evidence>
<evidence type="ECO:0000256" key="1">
    <source>
        <dbReference type="ARBA" id="ARBA00001924"/>
    </source>
</evidence>
<evidence type="ECO:0000256" key="4">
    <source>
        <dbReference type="ARBA" id="ARBA00022714"/>
    </source>
</evidence>
<dbReference type="PROSITE" id="PS51085">
    <property type="entry name" value="2FE2S_FER_2"/>
    <property type="match status" value="1"/>
</dbReference>
<comment type="cofactor">
    <cofactor evidence="2">
        <name>FAD</name>
        <dbReference type="ChEBI" id="CHEBI:57692"/>
    </cofactor>
</comment>
<evidence type="ECO:0000256" key="5">
    <source>
        <dbReference type="ARBA" id="ARBA00022723"/>
    </source>
</evidence>
<dbReference type="Gene3D" id="3.30.365.10">
    <property type="entry name" value="Aldehyde oxidase/xanthine dehydrogenase, molybdopterin binding domain"/>
    <property type="match status" value="4"/>
</dbReference>
<keyword evidence="7" id="KW-0408">Iron</keyword>
<keyword evidence="8" id="KW-0411">Iron-sulfur</keyword>
<evidence type="ECO:0000259" key="11">
    <source>
        <dbReference type="PROSITE" id="PS51085"/>
    </source>
</evidence>
<name>A0A1X7U200_AMPQE</name>
<dbReference type="InterPro" id="IPR008274">
    <property type="entry name" value="AldOxase/xan_DH_MoCoBD1"/>
</dbReference>
<dbReference type="PANTHER" id="PTHR45444:SF3">
    <property type="entry name" value="XANTHINE DEHYDROGENASE"/>
    <property type="match status" value="1"/>
</dbReference>
<evidence type="ECO:0000256" key="9">
    <source>
        <dbReference type="ARBA" id="ARBA00023027"/>
    </source>
</evidence>
<dbReference type="InParanoid" id="A0A1X7U200"/>
<dbReference type="EnsemblMetazoa" id="Aqu2.1.21775_001">
    <property type="protein sequence ID" value="Aqu2.1.21775_001"/>
    <property type="gene ID" value="Aqu2.1.21775"/>
</dbReference>
<dbReference type="SUPFAM" id="SSF54665">
    <property type="entry name" value="CO dehydrogenase molybdoprotein N-domain-like"/>
    <property type="match status" value="1"/>
</dbReference>
<proteinExistence type="inferred from homology"/>
<dbReference type="AlphaFoldDB" id="A0A1X7U200"/>
<dbReference type="Pfam" id="PF02738">
    <property type="entry name" value="MoCoBD_1"/>
    <property type="match status" value="1"/>
</dbReference>
<comment type="cofactor">
    <cofactor evidence="1">
        <name>Mo-molybdopterin</name>
        <dbReference type="ChEBI" id="CHEBI:71302"/>
    </cofactor>
</comment>
<dbReference type="Gene3D" id="3.90.1170.50">
    <property type="entry name" value="Aldehyde oxidase/xanthine dehydrogenase, a/b hammerhead"/>
    <property type="match status" value="1"/>
</dbReference>
<dbReference type="Pfam" id="PF20256">
    <property type="entry name" value="MoCoBD_2"/>
    <property type="match status" value="1"/>
</dbReference>
<dbReference type="GO" id="GO:0005506">
    <property type="term" value="F:iron ion binding"/>
    <property type="evidence" value="ECO:0007669"/>
    <property type="project" value="InterPro"/>
</dbReference>
<dbReference type="InterPro" id="IPR036010">
    <property type="entry name" value="2Fe-2S_ferredoxin-like_sf"/>
</dbReference>
<evidence type="ECO:0000313" key="12">
    <source>
        <dbReference type="EnsemblMetazoa" id="Aqu2.1.21775_001"/>
    </source>
</evidence>
<dbReference type="FunFam" id="3.30.365.10:FF:000001">
    <property type="entry name" value="Xanthine dehydrogenase oxidase"/>
    <property type="match status" value="1"/>
</dbReference>
<dbReference type="SMART" id="SM01008">
    <property type="entry name" value="Ald_Xan_dh_C"/>
    <property type="match status" value="1"/>
</dbReference>
<keyword evidence="9" id="KW-0520">NAD</keyword>
<dbReference type="InterPro" id="IPR016208">
    <property type="entry name" value="Ald_Oxase/xanthine_DH-like"/>
</dbReference>
<dbReference type="InterPro" id="IPR012675">
    <property type="entry name" value="Beta-grasp_dom_sf"/>
</dbReference>
<dbReference type="InterPro" id="IPR001041">
    <property type="entry name" value="2Fe-2S_ferredoxin-type"/>
</dbReference>
<dbReference type="Pfam" id="PF00111">
    <property type="entry name" value="Fer2"/>
    <property type="match status" value="1"/>
</dbReference>
<protein>
    <recommendedName>
        <fullName evidence="11">2Fe-2S ferredoxin-type domain-containing protein</fullName>
    </recommendedName>
</protein>
<dbReference type="SUPFAM" id="SSF56003">
    <property type="entry name" value="Molybdenum cofactor-binding domain"/>
    <property type="match status" value="1"/>
</dbReference>
<organism evidence="12">
    <name type="scientific">Amphimedon queenslandica</name>
    <name type="common">Sponge</name>
    <dbReference type="NCBI Taxonomy" id="400682"/>
    <lineage>
        <taxon>Eukaryota</taxon>
        <taxon>Metazoa</taxon>
        <taxon>Porifera</taxon>
        <taxon>Demospongiae</taxon>
        <taxon>Heteroscleromorpha</taxon>
        <taxon>Haplosclerida</taxon>
        <taxon>Niphatidae</taxon>
        <taxon>Amphimedon</taxon>
    </lineage>
</organism>
<dbReference type="SUPFAM" id="SSF54292">
    <property type="entry name" value="2Fe-2S ferredoxin-like"/>
    <property type="match status" value="1"/>
</dbReference>
<keyword evidence="5" id="KW-0479">Metal-binding</keyword>
<comment type="cofactor">
    <cofactor evidence="10">
        <name>[2Fe-2S] cluster</name>
        <dbReference type="ChEBI" id="CHEBI:190135"/>
    </cofactor>
</comment>
<evidence type="ECO:0000256" key="6">
    <source>
        <dbReference type="ARBA" id="ARBA00023002"/>
    </source>
</evidence>
<dbReference type="FunFam" id="3.10.20.30:FF:000012">
    <property type="entry name" value="Xanthine dehydrogenase/oxidase"/>
    <property type="match status" value="1"/>
</dbReference>
<dbReference type="InterPro" id="IPR000674">
    <property type="entry name" value="Ald_Oxase/Xan_DH_a/b"/>
</dbReference>
<dbReference type="InterPro" id="IPR037165">
    <property type="entry name" value="AldOxase/xan_DH_Mopterin-bd_sf"/>
</dbReference>
<comment type="similarity">
    <text evidence="3">Belongs to the xanthine dehydrogenase family.</text>
</comment>
<evidence type="ECO:0000256" key="8">
    <source>
        <dbReference type="ARBA" id="ARBA00023014"/>
    </source>
</evidence>
<dbReference type="GO" id="GO:0016491">
    <property type="term" value="F:oxidoreductase activity"/>
    <property type="evidence" value="ECO:0007669"/>
    <property type="project" value="UniProtKB-KW"/>
</dbReference>
<evidence type="ECO:0000256" key="2">
    <source>
        <dbReference type="ARBA" id="ARBA00001974"/>
    </source>
</evidence>
<keyword evidence="4" id="KW-0001">2Fe-2S</keyword>
<feature type="domain" description="2Fe-2S ferredoxin-type" evidence="11">
    <location>
        <begin position="6"/>
        <end position="93"/>
    </location>
</feature>
<dbReference type="PANTHER" id="PTHR45444">
    <property type="entry name" value="XANTHINE DEHYDROGENASE"/>
    <property type="match status" value="1"/>
</dbReference>
<evidence type="ECO:0000256" key="7">
    <source>
        <dbReference type="ARBA" id="ARBA00023004"/>
    </source>
</evidence>
<dbReference type="eggNOG" id="KOG0430">
    <property type="taxonomic scope" value="Eukaryota"/>
</dbReference>
<dbReference type="GO" id="GO:0051537">
    <property type="term" value="F:2 iron, 2 sulfur cluster binding"/>
    <property type="evidence" value="ECO:0007669"/>
    <property type="project" value="UniProtKB-KW"/>
</dbReference>
<sequence>MEGPLKTIRFSLNGKEVELNGPSSQASLNDWIRAQPGLTGTKKMCDEGGCGCCVVSLTKTDLLTKKQVTIAVNSCLCPLYSINGCSVTTVEGIGRKSLALSLFYKFYLQALGISNVNPLYQSAAMPYVRPVSQGTQSYSTDPSKYPVNEPLPKLTATLQASGEAEYTTDIPHRPEELAAAFVLTTQGNAKILSMDTTAAMSMEGAVAIVSAKDIPKNGNNDFMHALGGYPELVFATDVSDYAGQAVGLALADTQEHALKMAKAVTLTYQSLGKQILTIQDAIDAKSFYDEQPNVTVGDADGAIKGSDHVVTGDISCETQYHFTMETQTSFVIPEDDGYTVYSSSQWAWFAQLAVASVLGIPDNKVTVMIKRVGGAYGAKSSHSALVAAACTLAASITRRPVRLHMDLETNMKMIGKRYPYYAKYTVGCSKEGILNGIKIDVYSNSGCTDNESYLSSVLHCIDNTYKCQNWLLNGTSCKTNTPSNVSTRAPGRLPAIFIIGSIMDNVARTIGMSVEKVKEANLYKKGDVSYVSNEPLTYCNIGELWQQISTSADVENRSKQISDYNKANRWRKRGMSMVPLRYGIYLGGSYTVMVSIYTGDGSVSVVHGGVEIGQGINTKVAQVTASTLGIPLSLVNVLPTNSFTSPNGGPTAGSTTSELNCLGALNACKSLKARLDKVKEELIASGVSDPSWLQIVQKAFSSGVDLSEKYHLHGVSDYYNSYGVTVAEVEVDVLTGETEILRVDILYDCGQSINPEIDIGQVEGAFVMGLGYFLTEKVIYDTDTGALLTHNTWEYKPPTTKDIPIDFRIELLKNAPNPTGVLGSKAVGEPPLCMSSAALYAVKRAIESARHDAGEDQPFTLSAPATVEVTQQACLVDSSKFVF</sequence>
<dbReference type="STRING" id="400682.A0A1X7U200"/>
<evidence type="ECO:0000256" key="10">
    <source>
        <dbReference type="ARBA" id="ARBA00034078"/>
    </source>
</evidence>